<dbReference type="PANTHER" id="PTHR30055">
    <property type="entry name" value="HTH-TYPE TRANSCRIPTIONAL REGULATOR RUTR"/>
    <property type="match status" value="1"/>
</dbReference>
<dbReference type="STRING" id="1146883.BLASA_3549"/>
<dbReference type="RefSeq" id="WP_014377290.1">
    <property type="nucleotide sequence ID" value="NC_016943.1"/>
</dbReference>
<dbReference type="InterPro" id="IPR001647">
    <property type="entry name" value="HTH_TetR"/>
</dbReference>
<dbReference type="HOGENOM" id="CLU_113263_0_0_11"/>
<protein>
    <submittedName>
        <fullName evidence="4">Transcriptional regulator, TetR family</fullName>
    </submittedName>
</protein>
<dbReference type="AlphaFoldDB" id="H6RU01"/>
<evidence type="ECO:0000256" key="2">
    <source>
        <dbReference type="PROSITE-ProRule" id="PRU00335"/>
    </source>
</evidence>
<dbReference type="Gene3D" id="1.10.357.10">
    <property type="entry name" value="Tetracycline Repressor, domain 2"/>
    <property type="match status" value="1"/>
</dbReference>
<reference evidence="4 5" key="1">
    <citation type="journal article" date="2012" name="J. Bacteriol.">
        <title>Genome Sequence of Blastococcus saxobsidens DD2, a Stone-Inhabiting Bacterium.</title>
        <authorList>
            <person name="Chouaia B."/>
            <person name="Crotti E."/>
            <person name="Brusetti L."/>
            <person name="Daffonchio D."/>
            <person name="Essoussi I."/>
            <person name="Nouioui I."/>
            <person name="Sbissi I."/>
            <person name="Ghodhbane-Gtari F."/>
            <person name="Gtari M."/>
            <person name="Vacherie B."/>
            <person name="Barbe V."/>
            <person name="Medigue C."/>
            <person name="Gury J."/>
            <person name="Pujic P."/>
            <person name="Normand P."/>
        </authorList>
    </citation>
    <scope>NUCLEOTIDE SEQUENCE [LARGE SCALE GENOMIC DNA]</scope>
    <source>
        <strain evidence="4 5">DD2</strain>
    </source>
</reference>
<dbReference type="GO" id="GO:0003700">
    <property type="term" value="F:DNA-binding transcription factor activity"/>
    <property type="evidence" value="ECO:0007669"/>
    <property type="project" value="TreeGrafter"/>
</dbReference>
<feature type="domain" description="HTH tetR-type" evidence="3">
    <location>
        <begin position="16"/>
        <end position="76"/>
    </location>
</feature>
<gene>
    <name evidence="4" type="ordered locus">BLASA_3549</name>
</gene>
<accession>H6RU01</accession>
<name>H6RU01_BLASD</name>
<reference evidence="5" key="2">
    <citation type="submission" date="2012-02" db="EMBL/GenBank/DDBJ databases">
        <title>Complete genome sequence of Blastococcus saxobsidens strain DD2.</title>
        <authorList>
            <person name="Genoscope."/>
        </authorList>
    </citation>
    <scope>NUCLEOTIDE SEQUENCE [LARGE SCALE GENOMIC DNA]</scope>
    <source>
        <strain evidence="5">DD2</strain>
    </source>
</reference>
<evidence type="ECO:0000259" key="3">
    <source>
        <dbReference type="PROSITE" id="PS50977"/>
    </source>
</evidence>
<dbReference type="EMBL" id="FO117623">
    <property type="protein sequence ID" value="CCG04411.1"/>
    <property type="molecule type" value="Genomic_DNA"/>
</dbReference>
<dbReference type="Proteomes" id="UP000007517">
    <property type="component" value="Chromosome"/>
</dbReference>
<organism evidence="4 5">
    <name type="scientific">Blastococcus saxobsidens (strain DD2)</name>
    <dbReference type="NCBI Taxonomy" id="1146883"/>
    <lineage>
        <taxon>Bacteria</taxon>
        <taxon>Bacillati</taxon>
        <taxon>Actinomycetota</taxon>
        <taxon>Actinomycetes</taxon>
        <taxon>Geodermatophilales</taxon>
        <taxon>Geodermatophilaceae</taxon>
        <taxon>Blastococcus</taxon>
    </lineage>
</organism>
<dbReference type="GO" id="GO:0000976">
    <property type="term" value="F:transcription cis-regulatory region binding"/>
    <property type="evidence" value="ECO:0007669"/>
    <property type="project" value="TreeGrafter"/>
</dbReference>
<proteinExistence type="predicted"/>
<keyword evidence="1 2" id="KW-0238">DNA-binding</keyword>
<evidence type="ECO:0000313" key="5">
    <source>
        <dbReference type="Proteomes" id="UP000007517"/>
    </source>
</evidence>
<dbReference type="SUPFAM" id="SSF46689">
    <property type="entry name" value="Homeodomain-like"/>
    <property type="match status" value="1"/>
</dbReference>
<evidence type="ECO:0000313" key="4">
    <source>
        <dbReference type="EMBL" id="CCG04411.1"/>
    </source>
</evidence>
<dbReference type="KEGG" id="bsd:BLASA_3549"/>
<sequence length="195" mass="21076">METAGGDRPGRRLPRAERRDQILAAATGVFARDGFTATGMGDVATAAGISRAILYRHFDTKADLYRAVLARARHHLQDAVGEPPYTERIVDDLLRGAAADPAAFTVLFHQSGREPEFRADADRFTADMVAMAHDHLSAVIPDPAWARWAAQLAPATTIAAVAAWLDAGRPDPEHAAARIRRAIEGIHVAANADRR</sequence>
<dbReference type="PROSITE" id="PS50977">
    <property type="entry name" value="HTH_TETR_2"/>
    <property type="match status" value="1"/>
</dbReference>
<dbReference type="InterPro" id="IPR009057">
    <property type="entry name" value="Homeodomain-like_sf"/>
</dbReference>
<evidence type="ECO:0000256" key="1">
    <source>
        <dbReference type="ARBA" id="ARBA00023125"/>
    </source>
</evidence>
<dbReference type="PANTHER" id="PTHR30055:SF226">
    <property type="entry name" value="HTH-TYPE TRANSCRIPTIONAL REGULATOR PKSA"/>
    <property type="match status" value="1"/>
</dbReference>
<dbReference type="eggNOG" id="COG1309">
    <property type="taxonomic scope" value="Bacteria"/>
</dbReference>
<keyword evidence="5" id="KW-1185">Reference proteome</keyword>
<dbReference type="PRINTS" id="PR00455">
    <property type="entry name" value="HTHTETR"/>
</dbReference>
<dbReference type="Pfam" id="PF00440">
    <property type="entry name" value="TetR_N"/>
    <property type="match status" value="1"/>
</dbReference>
<dbReference type="InterPro" id="IPR050109">
    <property type="entry name" value="HTH-type_TetR-like_transc_reg"/>
</dbReference>
<dbReference type="OrthoDB" id="3528955at2"/>
<feature type="DNA-binding region" description="H-T-H motif" evidence="2">
    <location>
        <begin position="39"/>
        <end position="58"/>
    </location>
</feature>